<dbReference type="InterPro" id="IPR036265">
    <property type="entry name" value="HIT-like_sf"/>
</dbReference>
<dbReference type="Proteomes" id="UP001221142">
    <property type="component" value="Unassembled WGS sequence"/>
</dbReference>
<reference evidence="1" key="1">
    <citation type="submission" date="2023-03" db="EMBL/GenBank/DDBJ databases">
        <title>Massive genome expansion in bonnet fungi (Mycena s.s.) driven by repeated elements and novel gene families across ecological guilds.</title>
        <authorList>
            <consortium name="Lawrence Berkeley National Laboratory"/>
            <person name="Harder C.B."/>
            <person name="Miyauchi S."/>
            <person name="Viragh M."/>
            <person name="Kuo A."/>
            <person name="Thoen E."/>
            <person name="Andreopoulos B."/>
            <person name="Lu D."/>
            <person name="Skrede I."/>
            <person name="Drula E."/>
            <person name="Henrissat B."/>
            <person name="Morin E."/>
            <person name="Kohler A."/>
            <person name="Barry K."/>
            <person name="LaButti K."/>
            <person name="Morin E."/>
            <person name="Salamov A."/>
            <person name="Lipzen A."/>
            <person name="Mereny Z."/>
            <person name="Hegedus B."/>
            <person name="Baldrian P."/>
            <person name="Stursova M."/>
            <person name="Weitz H."/>
            <person name="Taylor A."/>
            <person name="Grigoriev I.V."/>
            <person name="Nagy L.G."/>
            <person name="Martin F."/>
            <person name="Kauserud H."/>
        </authorList>
    </citation>
    <scope>NUCLEOTIDE SEQUENCE</scope>
    <source>
        <strain evidence="1">9284</strain>
    </source>
</reference>
<evidence type="ECO:0000313" key="2">
    <source>
        <dbReference type="Proteomes" id="UP001221142"/>
    </source>
</evidence>
<comment type="caution">
    <text evidence="1">The sequence shown here is derived from an EMBL/GenBank/DDBJ whole genome shotgun (WGS) entry which is preliminary data.</text>
</comment>
<proteinExistence type="predicted"/>
<keyword evidence="2" id="KW-1185">Reference proteome</keyword>
<gene>
    <name evidence="1" type="ORF">FB45DRAFT_889970</name>
</gene>
<dbReference type="Pfam" id="PF11969">
    <property type="entry name" value="DcpS_C"/>
    <property type="match status" value="1"/>
</dbReference>
<dbReference type="EMBL" id="JARKIF010000001">
    <property type="protein sequence ID" value="KAJ7651221.1"/>
    <property type="molecule type" value="Genomic_DNA"/>
</dbReference>
<evidence type="ECO:0008006" key="3">
    <source>
        <dbReference type="Google" id="ProtNLM"/>
    </source>
</evidence>
<protein>
    <recommendedName>
        <fullName evidence="3">HIT domain-containing protein</fullName>
    </recommendedName>
</protein>
<organism evidence="1 2">
    <name type="scientific">Roridomyces roridus</name>
    <dbReference type="NCBI Taxonomy" id="1738132"/>
    <lineage>
        <taxon>Eukaryota</taxon>
        <taxon>Fungi</taxon>
        <taxon>Dikarya</taxon>
        <taxon>Basidiomycota</taxon>
        <taxon>Agaricomycotina</taxon>
        <taxon>Agaricomycetes</taxon>
        <taxon>Agaricomycetidae</taxon>
        <taxon>Agaricales</taxon>
        <taxon>Marasmiineae</taxon>
        <taxon>Mycenaceae</taxon>
        <taxon>Roridomyces</taxon>
    </lineage>
</organism>
<accession>A0AAD7FZB6</accession>
<name>A0AAD7FZB6_9AGAR</name>
<dbReference type="Gene3D" id="3.30.428.10">
    <property type="entry name" value="HIT-like"/>
    <property type="match status" value="1"/>
</dbReference>
<dbReference type="AlphaFoldDB" id="A0AAD7FZB6"/>
<evidence type="ECO:0000313" key="1">
    <source>
        <dbReference type="EMBL" id="KAJ7651221.1"/>
    </source>
</evidence>
<sequence>MKSVGDRLLEDLNVPPSIMGFHIPPFSSVNHLHLHVQGLPYKHMRKPNYAICLCI</sequence>
<dbReference type="SUPFAM" id="SSF54197">
    <property type="entry name" value="HIT-like"/>
    <property type="match status" value="1"/>
</dbReference>